<dbReference type="GeneID" id="34458260"/>
<dbReference type="Proteomes" id="UP000184300">
    <property type="component" value="Unassembled WGS sequence"/>
</dbReference>
<reference evidence="2" key="1">
    <citation type="journal article" date="2017" name="Genome Biol.">
        <title>Comparative genomics reveals high biological diversity and specific adaptations in the industrially and medically important fungal genus Aspergillus.</title>
        <authorList>
            <person name="de Vries R.P."/>
            <person name="Riley R."/>
            <person name="Wiebenga A."/>
            <person name="Aguilar-Osorio G."/>
            <person name="Amillis S."/>
            <person name="Uchima C.A."/>
            <person name="Anderluh G."/>
            <person name="Asadollahi M."/>
            <person name="Askin M."/>
            <person name="Barry K."/>
            <person name="Battaglia E."/>
            <person name="Bayram O."/>
            <person name="Benocci T."/>
            <person name="Braus-Stromeyer S.A."/>
            <person name="Caldana C."/>
            <person name="Canovas D."/>
            <person name="Cerqueira G.C."/>
            <person name="Chen F."/>
            <person name="Chen W."/>
            <person name="Choi C."/>
            <person name="Clum A."/>
            <person name="Dos Santos R.A."/>
            <person name="Damasio A.R."/>
            <person name="Diallinas G."/>
            <person name="Emri T."/>
            <person name="Fekete E."/>
            <person name="Flipphi M."/>
            <person name="Freyberg S."/>
            <person name="Gallo A."/>
            <person name="Gournas C."/>
            <person name="Habgood R."/>
            <person name="Hainaut M."/>
            <person name="Harispe M.L."/>
            <person name="Henrissat B."/>
            <person name="Hilden K.S."/>
            <person name="Hope R."/>
            <person name="Hossain A."/>
            <person name="Karabika E."/>
            <person name="Karaffa L."/>
            <person name="Karanyi Z."/>
            <person name="Krasevec N."/>
            <person name="Kuo A."/>
            <person name="Kusch H."/>
            <person name="LaButti K."/>
            <person name="Lagendijk E.L."/>
            <person name="Lapidus A."/>
            <person name="Levasseur A."/>
            <person name="Lindquist E."/>
            <person name="Lipzen A."/>
            <person name="Logrieco A.F."/>
            <person name="MacCabe A."/>
            <person name="Maekelae M.R."/>
            <person name="Malavazi I."/>
            <person name="Melin P."/>
            <person name="Meyer V."/>
            <person name="Mielnichuk N."/>
            <person name="Miskei M."/>
            <person name="Molnar A.P."/>
            <person name="Mule G."/>
            <person name="Ngan C.Y."/>
            <person name="Orejas M."/>
            <person name="Orosz E."/>
            <person name="Ouedraogo J.P."/>
            <person name="Overkamp K.M."/>
            <person name="Park H.-S."/>
            <person name="Perrone G."/>
            <person name="Piumi F."/>
            <person name="Punt P.J."/>
            <person name="Ram A.F."/>
            <person name="Ramon A."/>
            <person name="Rauscher S."/>
            <person name="Record E."/>
            <person name="Riano-Pachon D.M."/>
            <person name="Robert V."/>
            <person name="Roehrig J."/>
            <person name="Ruller R."/>
            <person name="Salamov A."/>
            <person name="Salih N.S."/>
            <person name="Samson R.A."/>
            <person name="Sandor E."/>
            <person name="Sanguinetti M."/>
            <person name="Schuetze T."/>
            <person name="Sepcic K."/>
            <person name="Shelest E."/>
            <person name="Sherlock G."/>
            <person name="Sophianopoulou V."/>
            <person name="Squina F.M."/>
            <person name="Sun H."/>
            <person name="Susca A."/>
            <person name="Todd R.B."/>
            <person name="Tsang A."/>
            <person name="Unkles S.E."/>
            <person name="van de Wiele N."/>
            <person name="van Rossen-Uffink D."/>
            <person name="Oliveira J.V."/>
            <person name="Vesth T.C."/>
            <person name="Visser J."/>
            <person name="Yu J.-H."/>
            <person name="Zhou M."/>
            <person name="Andersen M.R."/>
            <person name="Archer D.B."/>
            <person name="Baker S.E."/>
            <person name="Benoit I."/>
            <person name="Brakhage A.A."/>
            <person name="Braus G.H."/>
            <person name="Fischer R."/>
            <person name="Frisvad J.C."/>
            <person name="Goldman G.H."/>
            <person name="Houbraken J."/>
            <person name="Oakley B."/>
            <person name="Pocsi I."/>
            <person name="Scazzocchio C."/>
            <person name="Seiboth B."/>
            <person name="vanKuyk P.A."/>
            <person name="Wortman J."/>
            <person name="Dyer P.S."/>
            <person name="Grigoriev I.V."/>
        </authorList>
    </citation>
    <scope>NUCLEOTIDE SEQUENCE [LARGE SCALE GENOMIC DNA]</scope>
    <source>
        <strain evidence="2">CBS 516.65</strain>
    </source>
</reference>
<proteinExistence type="predicted"/>
<organism evidence="1 2">
    <name type="scientific">Aspergillus glaucus CBS 516.65</name>
    <dbReference type="NCBI Taxonomy" id="1160497"/>
    <lineage>
        <taxon>Eukaryota</taxon>
        <taxon>Fungi</taxon>
        <taxon>Dikarya</taxon>
        <taxon>Ascomycota</taxon>
        <taxon>Pezizomycotina</taxon>
        <taxon>Eurotiomycetes</taxon>
        <taxon>Eurotiomycetidae</taxon>
        <taxon>Eurotiales</taxon>
        <taxon>Aspergillaceae</taxon>
        <taxon>Aspergillus</taxon>
        <taxon>Aspergillus subgen. Aspergillus</taxon>
    </lineage>
</organism>
<name>A0A1L9VKE8_ASPGL</name>
<accession>A0A1L9VKE8</accession>
<dbReference type="AlphaFoldDB" id="A0A1L9VKE8"/>
<evidence type="ECO:0000313" key="2">
    <source>
        <dbReference type="Proteomes" id="UP000184300"/>
    </source>
</evidence>
<dbReference type="STRING" id="1160497.A0A1L9VKE8"/>
<evidence type="ECO:0000313" key="1">
    <source>
        <dbReference type="EMBL" id="OJJ84365.1"/>
    </source>
</evidence>
<dbReference type="OrthoDB" id="5125733at2759"/>
<dbReference type="PANTHER" id="PTHR33112">
    <property type="entry name" value="DOMAIN PROTEIN, PUTATIVE-RELATED"/>
    <property type="match status" value="1"/>
</dbReference>
<sequence>MSGIAREYSDILGDSYVAGLWRNFMLRGLAWQSSVGCKAVSEYCAPSWSWASVMAHSVVTSIKGENPSGRVKAGWIKIDAPLILLLLSDTKGPVGNIRLKTVNGDHDDDIASFDTIGRDFDDSSELVKAMELYALVLADISDDRIRENLPLSKEPIHTSLIITPAGHDVKAMKRIGRMLLEPKSFGPDELSTSRSLVTLI</sequence>
<dbReference type="VEuPathDB" id="FungiDB:ASPGLDRAFT_1491311"/>
<dbReference type="PANTHER" id="PTHR33112:SF16">
    <property type="entry name" value="HETEROKARYON INCOMPATIBILITY DOMAIN-CONTAINING PROTEIN"/>
    <property type="match status" value="1"/>
</dbReference>
<dbReference type="RefSeq" id="XP_022401063.1">
    <property type="nucleotide sequence ID" value="XM_022541999.1"/>
</dbReference>
<gene>
    <name evidence="1" type="ORF">ASPGLDRAFT_1491311</name>
</gene>
<protein>
    <submittedName>
        <fullName evidence="1">Uncharacterized protein</fullName>
    </submittedName>
</protein>
<keyword evidence="2" id="KW-1185">Reference proteome</keyword>
<dbReference type="EMBL" id="KV878897">
    <property type="protein sequence ID" value="OJJ84365.1"/>
    <property type="molecule type" value="Genomic_DNA"/>
</dbReference>